<name>A0A520N0H6_9GAMM</name>
<keyword evidence="1 2" id="KW-0732">Signal</keyword>
<sequence length="278" mass="32362">MKSLRHIFLYCLIFFNDASFAIEVENSYQKQSLLAVLFKRTSAEYKANTFQIYSSAKGNIDKALADKSWTALLNQKENYQNLPPAIILDIDETVLDNSEHQVRSIKNGTSYPIGWKEWVSEESAGALPGVKEYLSYADAKGIKIFYVTNRTHDLEEYTRNNIKSLELPLDNDIDVLLMKNEKGWTSDKTSRRDLISKDYRVIQIFGDQLDDFMPSQDTATTINNRKMLIDNHSNMWGEKWYMLINPMYGEWEEALYEHCWSCFPEESDRVSQRLKALE</sequence>
<evidence type="ECO:0000313" key="4">
    <source>
        <dbReference type="Proteomes" id="UP000319384"/>
    </source>
</evidence>
<organism evidence="3 4">
    <name type="scientific">SAR86 cluster bacterium</name>
    <dbReference type="NCBI Taxonomy" id="2030880"/>
    <lineage>
        <taxon>Bacteria</taxon>
        <taxon>Pseudomonadati</taxon>
        <taxon>Pseudomonadota</taxon>
        <taxon>Gammaproteobacteria</taxon>
        <taxon>SAR86 cluster</taxon>
    </lineage>
</organism>
<evidence type="ECO:0000256" key="2">
    <source>
        <dbReference type="SAM" id="SignalP"/>
    </source>
</evidence>
<dbReference type="SFLD" id="SFLDG01125">
    <property type="entry name" value="C1.1:_Acid_Phosphatase_Like"/>
    <property type="match status" value="1"/>
</dbReference>
<dbReference type="InterPro" id="IPR036412">
    <property type="entry name" value="HAD-like_sf"/>
</dbReference>
<accession>A0A520N0H6</accession>
<protein>
    <recommendedName>
        <fullName evidence="5">5'-nucleotidase, lipoprotein e(P4) family</fullName>
    </recommendedName>
</protein>
<dbReference type="PANTHER" id="PTHR31284:SF10">
    <property type="entry name" value="ACID PHOSPHATASE-LIKE PROTEIN"/>
    <property type="match status" value="1"/>
</dbReference>
<dbReference type="InterPro" id="IPR006423">
    <property type="entry name" value="Lipo_e_P4"/>
</dbReference>
<dbReference type="EMBL" id="SHBH01000006">
    <property type="protein sequence ID" value="RZO26992.1"/>
    <property type="molecule type" value="Genomic_DNA"/>
</dbReference>
<dbReference type="Pfam" id="PF03767">
    <property type="entry name" value="Acid_phosphat_B"/>
    <property type="match status" value="1"/>
</dbReference>
<dbReference type="Gene3D" id="3.40.50.1000">
    <property type="entry name" value="HAD superfamily/HAD-like"/>
    <property type="match status" value="1"/>
</dbReference>
<dbReference type="GO" id="GO:0009279">
    <property type="term" value="C:cell outer membrane"/>
    <property type="evidence" value="ECO:0007669"/>
    <property type="project" value="InterPro"/>
</dbReference>
<comment type="caution">
    <text evidence="3">The sequence shown here is derived from an EMBL/GenBank/DDBJ whole genome shotgun (WGS) entry which is preliminary data.</text>
</comment>
<evidence type="ECO:0008006" key="5">
    <source>
        <dbReference type="Google" id="ProtNLM"/>
    </source>
</evidence>
<dbReference type="Proteomes" id="UP000319384">
    <property type="component" value="Unassembled WGS sequence"/>
</dbReference>
<dbReference type="PIRSF" id="PIRSF019271">
    <property type="entry name" value="Acid_Ptase_C"/>
    <property type="match status" value="1"/>
</dbReference>
<dbReference type="InterPro" id="IPR005519">
    <property type="entry name" value="Acid_phosphat_B-like"/>
</dbReference>
<evidence type="ECO:0000256" key="1">
    <source>
        <dbReference type="ARBA" id="ARBA00022729"/>
    </source>
</evidence>
<feature type="signal peptide" evidence="2">
    <location>
        <begin position="1"/>
        <end position="21"/>
    </location>
</feature>
<reference evidence="3 4" key="1">
    <citation type="submission" date="2019-02" db="EMBL/GenBank/DDBJ databases">
        <title>Prokaryotic population dynamics and viral predation in marine succession experiment using metagenomics: the confinement effect.</title>
        <authorList>
            <person name="Haro-Moreno J.M."/>
            <person name="Rodriguez-Valera F."/>
            <person name="Lopez-Perez M."/>
        </authorList>
    </citation>
    <scope>NUCLEOTIDE SEQUENCE [LARGE SCALE GENOMIC DNA]</scope>
    <source>
        <strain evidence="3">MED-G162</strain>
    </source>
</reference>
<evidence type="ECO:0000313" key="3">
    <source>
        <dbReference type="EMBL" id="RZO26992.1"/>
    </source>
</evidence>
<dbReference type="InterPro" id="IPR023214">
    <property type="entry name" value="HAD_sf"/>
</dbReference>
<dbReference type="SFLD" id="SFLDS00003">
    <property type="entry name" value="Haloacid_Dehalogenase"/>
    <property type="match status" value="1"/>
</dbReference>
<dbReference type="SUPFAM" id="SSF56784">
    <property type="entry name" value="HAD-like"/>
    <property type="match status" value="1"/>
</dbReference>
<feature type="chain" id="PRO_5021753330" description="5'-nucleotidase, lipoprotein e(P4) family" evidence="2">
    <location>
        <begin position="22"/>
        <end position="278"/>
    </location>
</feature>
<gene>
    <name evidence="3" type="ORF">EVA95_01320</name>
</gene>
<dbReference type="PANTHER" id="PTHR31284">
    <property type="entry name" value="ACID PHOSPHATASE-LIKE PROTEIN"/>
    <property type="match status" value="1"/>
</dbReference>
<proteinExistence type="predicted"/>
<dbReference type="AlphaFoldDB" id="A0A520N0H6"/>